<keyword evidence="3" id="KW-1185">Reference proteome</keyword>
<sequence>MSRATALWERERKAVYAYQFATARSLAEQALELIARAPADQDLLAVRIRVLVTASYADTEVGEVDRGLARLDAADRLLDDLADPVLRKELHLLSREQRGFQLIRVGRTEEGLGTLDEIADELERDLAAGVGQPSVLAILHLNRSLAHIGLGATTAADAEAERCARLVAEHDLDPIIAMKARHNQGYLAYLSGDMPTALRRYEESARICADLAPSLLPVVRLDQARAMLAAGLADEAARNLDEALPVLRKQRGGQDLAEAQVARAAAALLGGDPDAAQKRARAARDGFTKRGNRRWAAIAELAAVRAQAWSVVDTRRTPPATLVARAQRLAAELGELGLSDERALALLLATRMLLRRGEVDAARALLREVPRPRSTTPVDHRMLLRLCRAELAIETGVPRRALDEARAGLQELGEVRDRMGGMELVCGTAVHGQELGELAVRHVLDRRRPDARVLFDWLERTRAQVYRYEPLPVSLPPQVAAKAAELRYTKRAVQSARLAGRPVDRLEKQSALLEREVYQSGWSAVAVGSPRPVATLARVTGALGRRALVSFATTDGELLAVVATTDHTDLLRLGDFAEAAEQAARLHADLDVLAPDTLPPPVVDVVKASAARSAAKLDDQLLRPLLPSIGDREVVVVPTGPLYAVPWGSLPSLRGRSVVVAPSATAWLTAEESPASSGGSTLLARGPHLTGQVAEDERLLAVYPGAVLMDERSATVSAVLDSLDGAALAHLAAHGEHEPTNALFSRLELADGPLFAYEVTRLRQPPRQVVLAACELALNYVRPGDEALGYAGALLAGGVRTVVAATSRVGDAAAANAMAEYHQALADGATPARALAATIAQDPYRRPFICLGAG</sequence>
<dbReference type="AlphaFoldDB" id="A0A1Q9LI39"/>
<evidence type="ECO:0000313" key="3">
    <source>
        <dbReference type="Proteomes" id="UP000186040"/>
    </source>
</evidence>
<accession>A0A1Q9LI39</accession>
<protein>
    <recommendedName>
        <fullName evidence="1">CHAT domain-containing protein</fullName>
    </recommendedName>
</protein>
<dbReference type="InterPro" id="IPR011990">
    <property type="entry name" value="TPR-like_helical_dom_sf"/>
</dbReference>
<evidence type="ECO:0000313" key="2">
    <source>
        <dbReference type="EMBL" id="OLR91680.1"/>
    </source>
</evidence>
<comment type="caution">
    <text evidence="2">The sequence shown here is derived from an EMBL/GenBank/DDBJ whole genome shotgun (WGS) entry which is preliminary data.</text>
</comment>
<gene>
    <name evidence="2" type="ORF">BJP25_26125</name>
</gene>
<name>A0A1Q9LI39_9PSEU</name>
<dbReference type="EMBL" id="MKQR01000021">
    <property type="protein sequence ID" value="OLR91680.1"/>
    <property type="molecule type" value="Genomic_DNA"/>
</dbReference>
<organism evidence="2 3">
    <name type="scientific">Actinokineospora bangkokensis</name>
    <dbReference type="NCBI Taxonomy" id="1193682"/>
    <lineage>
        <taxon>Bacteria</taxon>
        <taxon>Bacillati</taxon>
        <taxon>Actinomycetota</taxon>
        <taxon>Actinomycetes</taxon>
        <taxon>Pseudonocardiales</taxon>
        <taxon>Pseudonocardiaceae</taxon>
        <taxon>Actinokineospora</taxon>
    </lineage>
</organism>
<dbReference type="Proteomes" id="UP000186040">
    <property type="component" value="Unassembled WGS sequence"/>
</dbReference>
<feature type="domain" description="CHAT" evidence="1">
    <location>
        <begin position="612"/>
        <end position="837"/>
    </location>
</feature>
<proteinExistence type="predicted"/>
<dbReference type="STRING" id="1193682.BJP25_26125"/>
<dbReference type="Pfam" id="PF12770">
    <property type="entry name" value="CHAT"/>
    <property type="match status" value="1"/>
</dbReference>
<dbReference type="InterPro" id="IPR024983">
    <property type="entry name" value="CHAT_dom"/>
</dbReference>
<reference evidence="2 3" key="1">
    <citation type="submission" date="2016-10" db="EMBL/GenBank/DDBJ databases">
        <title>The Draft Genome Sequence of Actinokineospora bangkokensis 44EHWT reveals the biosynthetic pathway of antifungal compounds Thailandins with unusual extender unit butylmalonyl-CoA.</title>
        <authorList>
            <person name="Greule A."/>
            <person name="Intra B."/>
            <person name="Flemming S."/>
            <person name="Rommel M.G."/>
            <person name="Panbangred W."/>
            <person name="Bechthold A."/>
        </authorList>
    </citation>
    <scope>NUCLEOTIDE SEQUENCE [LARGE SCALE GENOMIC DNA]</scope>
    <source>
        <strain evidence="2 3">44EHW</strain>
    </source>
</reference>
<evidence type="ECO:0000259" key="1">
    <source>
        <dbReference type="Pfam" id="PF12770"/>
    </source>
</evidence>
<dbReference type="SUPFAM" id="SSF48452">
    <property type="entry name" value="TPR-like"/>
    <property type="match status" value="1"/>
</dbReference>